<dbReference type="Proteomes" id="UP000241769">
    <property type="component" value="Unassembled WGS sequence"/>
</dbReference>
<accession>A0A2P6NED1</accession>
<reference evidence="2 3" key="1">
    <citation type="journal article" date="2018" name="Genome Biol. Evol.">
        <title>Multiple Roots of Fruiting Body Formation in Amoebozoa.</title>
        <authorList>
            <person name="Hillmann F."/>
            <person name="Forbes G."/>
            <person name="Novohradska S."/>
            <person name="Ferling I."/>
            <person name="Riege K."/>
            <person name="Groth M."/>
            <person name="Westermann M."/>
            <person name="Marz M."/>
            <person name="Spaller T."/>
            <person name="Winckler T."/>
            <person name="Schaap P."/>
            <person name="Glockner G."/>
        </authorList>
    </citation>
    <scope>NUCLEOTIDE SEQUENCE [LARGE SCALE GENOMIC DNA]</scope>
    <source>
        <strain evidence="2 3">Jena</strain>
    </source>
</reference>
<dbReference type="AlphaFoldDB" id="A0A2P6NED1"/>
<feature type="region of interest" description="Disordered" evidence="1">
    <location>
        <begin position="1"/>
        <end position="26"/>
    </location>
</feature>
<evidence type="ECO:0000313" key="3">
    <source>
        <dbReference type="Proteomes" id="UP000241769"/>
    </source>
</evidence>
<dbReference type="InParanoid" id="A0A2P6NED1"/>
<name>A0A2P6NED1_9EUKA</name>
<organism evidence="2 3">
    <name type="scientific">Planoprotostelium fungivorum</name>
    <dbReference type="NCBI Taxonomy" id="1890364"/>
    <lineage>
        <taxon>Eukaryota</taxon>
        <taxon>Amoebozoa</taxon>
        <taxon>Evosea</taxon>
        <taxon>Variosea</taxon>
        <taxon>Cavosteliida</taxon>
        <taxon>Cavosteliaceae</taxon>
        <taxon>Planoprotostelium</taxon>
    </lineage>
</organism>
<evidence type="ECO:0000256" key="1">
    <source>
        <dbReference type="SAM" id="MobiDB-lite"/>
    </source>
</evidence>
<gene>
    <name evidence="2" type="ORF">PROFUN_06297</name>
</gene>
<keyword evidence="3" id="KW-1185">Reference proteome</keyword>
<proteinExistence type="predicted"/>
<sequence>MNSPPPIHNDMNPSQPSSSPQGLGRPITKEELDETATSNLWDTYIKKYHLTDSMPRPAQSPITVAAPNTNTIWAPTVPLGFSKKGHSMWNQFVKHQAAAGTPVADAGNICLKDAIDFAVHLCLYRRFIPPYAEHYVYGAIAYDRVSLNKTTIDTSQEEMTIFRSTVRQMYPLLSKAIVAKRGTNTTDNCLLQSDFQRLVKLLVKTDQPKEAAAVSLLWATGGRYIGWTNTTSIKITHGRLTVDDMEEWYDVISQMEEKKTERCIDDVHLSDRMHISQDIDPAFYNEIKRYVYAQYHDMCNQISMFIEWKAEDMQRDTRTMKRQIGLCLQYAQLHHRHFFNEDFMFRDIIEETTSEGEQQKGEEESTVNLLSMTEADLDVFFSAPSVCLFEPKRVTEREREIKRIVYEVENESVIPPPTLFRSTRFCPIEPLMLYVAGDERVLSAVRIEPPILCSGNESPRDQWISSVGRIESAILLSAARIEPPIVLWHLSILKVCES</sequence>
<comment type="caution">
    <text evidence="2">The sequence shown here is derived from an EMBL/GenBank/DDBJ whole genome shotgun (WGS) entry which is preliminary data.</text>
</comment>
<dbReference type="EMBL" id="MDYQ01000107">
    <property type="protein sequence ID" value="PRP82285.1"/>
    <property type="molecule type" value="Genomic_DNA"/>
</dbReference>
<protein>
    <submittedName>
        <fullName evidence="2">Uncharacterized protein</fullName>
    </submittedName>
</protein>
<evidence type="ECO:0000313" key="2">
    <source>
        <dbReference type="EMBL" id="PRP82285.1"/>
    </source>
</evidence>